<dbReference type="OrthoDB" id="2991087at2"/>
<keyword evidence="2" id="KW-1185">Reference proteome</keyword>
<evidence type="ECO:0000313" key="1">
    <source>
        <dbReference type="EMBL" id="OAB33025.1"/>
    </source>
</evidence>
<name>A0A168C401_9BACL</name>
<sequence length="64" mass="7538">MEMESVTLSQIVKRWYPDMMPFLKQKELNSLIMLRDGLSILEPQDAMEIIQISICEHQNLAHLH</sequence>
<dbReference type="STRING" id="494026.PGLA_25630"/>
<dbReference type="EMBL" id="LVJH01000074">
    <property type="protein sequence ID" value="OAB33025.1"/>
    <property type="molecule type" value="Genomic_DNA"/>
</dbReference>
<reference evidence="1 2" key="1">
    <citation type="submission" date="2016-03" db="EMBL/GenBank/DDBJ databases">
        <title>Draft genome sequence of Paenibacillus glacialis DSM 22343.</title>
        <authorList>
            <person name="Shin S.-K."/>
            <person name="Yi H."/>
        </authorList>
    </citation>
    <scope>NUCLEOTIDE SEQUENCE [LARGE SCALE GENOMIC DNA]</scope>
    <source>
        <strain evidence="1 2">DSM 22343</strain>
    </source>
</reference>
<accession>A0A168C401</accession>
<comment type="caution">
    <text evidence="1">The sequence shown here is derived from an EMBL/GenBank/DDBJ whole genome shotgun (WGS) entry which is preliminary data.</text>
</comment>
<proteinExistence type="predicted"/>
<protein>
    <submittedName>
        <fullName evidence="1">Uncharacterized protein</fullName>
    </submittedName>
</protein>
<dbReference type="Proteomes" id="UP000076967">
    <property type="component" value="Unassembled WGS sequence"/>
</dbReference>
<organism evidence="1 2">
    <name type="scientific">Paenibacillus glacialis</name>
    <dbReference type="NCBI Taxonomy" id="494026"/>
    <lineage>
        <taxon>Bacteria</taxon>
        <taxon>Bacillati</taxon>
        <taxon>Bacillota</taxon>
        <taxon>Bacilli</taxon>
        <taxon>Bacillales</taxon>
        <taxon>Paenibacillaceae</taxon>
        <taxon>Paenibacillus</taxon>
    </lineage>
</organism>
<dbReference type="AlphaFoldDB" id="A0A168C401"/>
<evidence type="ECO:0000313" key="2">
    <source>
        <dbReference type="Proteomes" id="UP000076967"/>
    </source>
</evidence>
<gene>
    <name evidence="1" type="ORF">PGLA_25630</name>
</gene>